<sequence>MIKSPEGQRFAAVVGKELDIKARTTERWWRSYEETGEILIKKPTRNPGRPINFTDEHKAHALNLIDNDPQATV</sequence>
<dbReference type="AlphaFoldDB" id="A0A9P6XK53"/>
<proteinExistence type="predicted"/>
<evidence type="ECO:0000313" key="1">
    <source>
        <dbReference type="EMBL" id="KAG1315748.1"/>
    </source>
</evidence>
<dbReference type="Proteomes" id="UP000716291">
    <property type="component" value="Unassembled WGS sequence"/>
</dbReference>
<accession>A0A9P6XK53</accession>
<dbReference type="InterPro" id="IPR009057">
    <property type="entry name" value="Homeodomain-like_sf"/>
</dbReference>
<comment type="caution">
    <text evidence="1">The sequence shown here is derived from an EMBL/GenBank/DDBJ whole genome shotgun (WGS) entry which is preliminary data.</text>
</comment>
<name>A0A9P6XK53_RHIOR</name>
<reference evidence="1" key="1">
    <citation type="journal article" date="2020" name="Microb. Genom.">
        <title>Genetic diversity of clinical and environmental Mucorales isolates obtained from an investigation of mucormycosis cases among solid organ transplant recipients.</title>
        <authorList>
            <person name="Nguyen M.H."/>
            <person name="Kaul D."/>
            <person name="Muto C."/>
            <person name="Cheng S.J."/>
            <person name="Richter R.A."/>
            <person name="Bruno V.M."/>
            <person name="Liu G."/>
            <person name="Beyhan S."/>
            <person name="Sundermann A.J."/>
            <person name="Mounaud S."/>
            <person name="Pasculle A.W."/>
            <person name="Nierman W.C."/>
            <person name="Driscoll E."/>
            <person name="Cumbie R."/>
            <person name="Clancy C.J."/>
            <person name="Dupont C.L."/>
        </authorList>
    </citation>
    <scope>NUCLEOTIDE SEQUENCE</scope>
    <source>
        <strain evidence="1">GL11</strain>
    </source>
</reference>
<gene>
    <name evidence="1" type="ORF">G6F64_000419</name>
</gene>
<protein>
    <submittedName>
        <fullName evidence="1">Uncharacterized protein</fullName>
    </submittedName>
</protein>
<evidence type="ECO:0000313" key="2">
    <source>
        <dbReference type="Proteomes" id="UP000716291"/>
    </source>
</evidence>
<dbReference type="OrthoDB" id="2202289at2759"/>
<dbReference type="SUPFAM" id="SSF46689">
    <property type="entry name" value="Homeodomain-like"/>
    <property type="match status" value="1"/>
</dbReference>
<organism evidence="1 2">
    <name type="scientific">Rhizopus oryzae</name>
    <name type="common">Mucormycosis agent</name>
    <name type="synonym">Rhizopus arrhizus var. delemar</name>
    <dbReference type="NCBI Taxonomy" id="64495"/>
    <lineage>
        <taxon>Eukaryota</taxon>
        <taxon>Fungi</taxon>
        <taxon>Fungi incertae sedis</taxon>
        <taxon>Mucoromycota</taxon>
        <taxon>Mucoromycotina</taxon>
        <taxon>Mucoromycetes</taxon>
        <taxon>Mucorales</taxon>
        <taxon>Mucorineae</taxon>
        <taxon>Rhizopodaceae</taxon>
        <taxon>Rhizopus</taxon>
    </lineage>
</organism>
<dbReference type="EMBL" id="JAANQT010000025">
    <property type="protein sequence ID" value="KAG1315748.1"/>
    <property type="molecule type" value="Genomic_DNA"/>
</dbReference>
<keyword evidence="2" id="KW-1185">Reference proteome</keyword>